<evidence type="ECO:0000313" key="6">
    <source>
        <dbReference type="Proteomes" id="UP000046393"/>
    </source>
</evidence>
<keyword evidence="1" id="KW-0175">Coiled coil</keyword>
<name>A0A0N5AHG3_9BILA</name>
<evidence type="ECO:0000256" key="1">
    <source>
        <dbReference type="SAM" id="Coils"/>
    </source>
</evidence>
<dbReference type="GO" id="GO:0005930">
    <property type="term" value="C:axoneme"/>
    <property type="evidence" value="ECO:0007669"/>
    <property type="project" value="TreeGrafter"/>
</dbReference>
<dbReference type="InterPro" id="IPR056335">
    <property type="entry name" value="BBS7_hairpin"/>
</dbReference>
<dbReference type="STRING" id="451379.A0A0N5AHG3"/>
<dbReference type="GO" id="GO:0008104">
    <property type="term" value="P:intracellular protein localization"/>
    <property type="evidence" value="ECO:0007669"/>
    <property type="project" value="TreeGrafter"/>
</dbReference>
<dbReference type="PANTHER" id="PTHR16074">
    <property type="entry name" value="BARDET-BIEDL SYNDROME 7 PROTEIN"/>
    <property type="match status" value="1"/>
</dbReference>
<accession>A0A0N5AHG3</accession>
<dbReference type="AlphaFoldDB" id="A0A0N5AHG3"/>
<dbReference type="Proteomes" id="UP000046393">
    <property type="component" value="Unplaced"/>
</dbReference>
<dbReference type="InterPro" id="IPR056332">
    <property type="entry name" value="Beta-prop_BBS7"/>
</dbReference>
<dbReference type="InterPro" id="IPR056333">
    <property type="entry name" value="BBS7_pf_dom"/>
</dbReference>
<evidence type="ECO:0000313" key="7">
    <source>
        <dbReference type="WBParaSite" id="SMUV_0000381401-mRNA-1"/>
    </source>
</evidence>
<dbReference type="GO" id="GO:0060271">
    <property type="term" value="P:cilium assembly"/>
    <property type="evidence" value="ECO:0007669"/>
    <property type="project" value="TreeGrafter"/>
</dbReference>
<reference evidence="7" key="1">
    <citation type="submission" date="2017-02" db="UniProtKB">
        <authorList>
            <consortium name="WormBaseParasite"/>
        </authorList>
    </citation>
    <scope>IDENTIFICATION</scope>
</reference>
<dbReference type="Pfam" id="PF23361">
    <property type="entry name" value="BBS7_pf"/>
    <property type="match status" value="1"/>
</dbReference>
<dbReference type="GO" id="GO:0034464">
    <property type="term" value="C:BBSome"/>
    <property type="evidence" value="ECO:0007669"/>
    <property type="project" value="TreeGrafter"/>
</dbReference>
<protein>
    <submittedName>
        <fullName evidence="7">Bardet-Biedl syndrome 7 protein homolog</fullName>
    </submittedName>
</protein>
<dbReference type="GO" id="GO:0036064">
    <property type="term" value="C:ciliary basal body"/>
    <property type="evidence" value="ECO:0007669"/>
    <property type="project" value="TreeGrafter"/>
</dbReference>
<feature type="domain" description="BBS7 GAE" evidence="3">
    <location>
        <begin position="383"/>
        <end position="491"/>
    </location>
</feature>
<dbReference type="Pfam" id="PF23360">
    <property type="entry name" value="BBS7_GAE"/>
    <property type="match status" value="1"/>
</dbReference>
<proteinExistence type="predicted"/>
<feature type="domain" description="BBS7 helical hairpin" evidence="2">
    <location>
        <begin position="605"/>
        <end position="690"/>
    </location>
</feature>
<sequence>MDISLARQDYVNVGSIAKGCMKLIPIDNKKKKKTINSLNKIVTASNSGYLQCFDLSEGEPKLAFKAVIGKAINCLEMGGALGTVQDKIYVATENCVKGFSKKGKQFFSFETAFAEPLQSMYVYGVDLLLCGTFCFSHFHNDEEVSNYLSEEKINDVLCLPVVEGSWFGRGITPVLAIDDKTIKVLSGSQVAYEVCVRDQPNILHLFMNDGGSNKEQVLYGCRGGQFGLVNLMKDSGTIVWELNTETFAAITSIDCYSITGGDRPDLIIGKEDGYLEIYTVDDNDIATFKKCYQCGEGIISVQCGRVASNYDEIITCSHSGNISSLTTAPLIKRASASESPKVEVRMHQLKSEVEELKKRVVDEKKRYLQEVKSRGGNSVCVIPTFAVQDHFVLDKQHGCYVLSLELLIPIDYVLLQSDVYIELDDVDRGSAVISQTTPDKTSGNAMLATFRCQMNTTRMEIKLKSAEGRYGTIQTYVCPKMEPKVCQVCSYNVKPLSLHHRVHDFDASRPYNEIKITGTFSITEAHQWINLLLNEVPQKVPANEVVCLNYAAFYQGLTQLQVSYGYNIVQFRSDSVSTIAIIRDVLSKEITKQQIKVDIQCDRNEQTIVHCLKLYHPILQELTHLSKDLELSLALKELVDNGTDLCYLTDELQRILDNYYKLHEESIKKEPILSRITGIIVDLYMEICTFGEKMHFDIPIP</sequence>
<feature type="coiled-coil region" evidence="1">
    <location>
        <begin position="339"/>
        <end position="370"/>
    </location>
</feature>
<feature type="domain" description="BBS7 platform" evidence="4">
    <location>
        <begin position="499"/>
        <end position="602"/>
    </location>
</feature>
<dbReference type="Pfam" id="PF23349">
    <property type="entry name" value="BBS7_hp"/>
    <property type="match status" value="1"/>
</dbReference>
<feature type="domain" description="BBS7 beta-propeller" evidence="5">
    <location>
        <begin position="21"/>
        <end position="327"/>
    </location>
</feature>
<dbReference type="GO" id="GO:0043005">
    <property type="term" value="C:neuron projection"/>
    <property type="evidence" value="ECO:0007669"/>
    <property type="project" value="TreeGrafter"/>
</dbReference>
<dbReference type="InterPro" id="IPR036322">
    <property type="entry name" value="WD40_repeat_dom_sf"/>
</dbReference>
<organism evidence="6 7">
    <name type="scientific">Syphacia muris</name>
    <dbReference type="NCBI Taxonomy" id="451379"/>
    <lineage>
        <taxon>Eukaryota</taxon>
        <taxon>Metazoa</taxon>
        <taxon>Ecdysozoa</taxon>
        <taxon>Nematoda</taxon>
        <taxon>Chromadorea</taxon>
        <taxon>Rhabditida</taxon>
        <taxon>Spirurina</taxon>
        <taxon>Oxyuridomorpha</taxon>
        <taxon>Oxyuroidea</taxon>
        <taxon>Oxyuridae</taxon>
        <taxon>Syphacia</taxon>
    </lineage>
</organism>
<dbReference type="WBParaSite" id="SMUV_0000381401-mRNA-1">
    <property type="protein sequence ID" value="SMUV_0000381401-mRNA-1"/>
    <property type="gene ID" value="SMUV_0000381401"/>
</dbReference>
<evidence type="ECO:0000259" key="3">
    <source>
        <dbReference type="Pfam" id="PF23360"/>
    </source>
</evidence>
<dbReference type="InterPro" id="IPR056334">
    <property type="entry name" value="BBS7_GAE_dom"/>
</dbReference>
<dbReference type="GO" id="GO:0016020">
    <property type="term" value="C:membrane"/>
    <property type="evidence" value="ECO:0007669"/>
    <property type="project" value="TreeGrafter"/>
</dbReference>
<evidence type="ECO:0000259" key="4">
    <source>
        <dbReference type="Pfam" id="PF23361"/>
    </source>
</evidence>
<keyword evidence="6" id="KW-1185">Reference proteome</keyword>
<dbReference type="PANTHER" id="PTHR16074:SF4">
    <property type="entry name" value="BARDET-BIEDL SYNDROME 7 PROTEIN"/>
    <property type="match status" value="1"/>
</dbReference>
<dbReference type="Pfam" id="PF23743">
    <property type="entry name" value="Beta-prop_BBS7"/>
    <property type="match status" value="1"/>
</dbReference>
<evidence type="ECO:0000259" key="2">
    <source>
        <dbReference type="Pfam" id="PF23349"/>
    </source>
</evidence>
<evidence type="ECO:0000259" key="5">
    <source>
        <dbReference type="Pfam" id="PF23743"/>
    </source>
</evidence>
<dbReference type="SUPFAM" id="SSF50978">
    <property type="entry name" value="WD40 repeat-like"/>
    <property type="match status" value="1"/>
</dbReference>